<dbReference type="SUPFAM" id="SSF81606">
    <property type="entry name" value="PP2C-like"/>
    <property type="match status" value="1"/>
</dbReference>
<dbReference type="Proteomes" id="UP000541444">
    <property type="component" value="Unassembled WGS sequence"/>
</dbReference>
<comment type="caution">
    <text evidence="8">The sequence shown here is derived from an EMBL/GenBank/DDBJ whole genome shotgun (WGS) entry which is preliminary data.</text>
</comment>
<dbReference type="Pfam" id="PF00501">
    <property type="entry name" value="AMP-binding"/>
    <property type="match status" value="1"/>
</dbReference>
<evidence type="ECO:0000256" key="2">
    <source>
        <dbReference type="ARBA" id="ARBA00022741"/>
    </source>
</evidence>
<keyword evidence="9" id="KW-1185">Reference proteome</keyword>
<dbReference type="Gene3D" id="1.10.8.60">
    <property type="match status" value="1"/>
</dbReference>
<dbReference type="PANTHER" id="PTHR24095:SF14">
    <property type="entry name" value="ACETYL-COENZYME A SYNTHETASE 1"/>
    <property type="match status" value="1"/>
</dbReference>
<accession>A0A7J7M9L3</accession>
<feature type="domain" description="ClpA/ClpB AAA lid" evidence="7">
    <location>
        <begin position="389"/>
        <end position="478"/>
    </location>
</feature>
<keyword evidence="3" id="KW-0067">ATP-binding</keyword>
<proteinExistence type="predicted"/>
<evidence type="ECO:0000256" key="1">
    <source>
        <dbReference type="ARBA" id="ARBA00013275"/>
    </source>
</evidence>
<reference evidence="8 9" key="1">
    <citation type="journal article" date="2020" name="IScience">
        <title>Genome Sequencing of the Endangered Kingdonia uniflora (Circaeasteraceae, Ranunculales) Reveals Potential Mechanisms of Evolutionary Specialization.</title>
        <authorList>
            <person name="Sun Y."/>
            <person name="Deng T."/>
            <person name="Zhang A."/>
            <person name="Moore M.J."/>
            <person name="Landis J.B."/>
            <person name="Lin N."/>
            <person name="Zhang H."/>
            <person name="Zhang X."/>
            <person name="Huang J."/>
            <person name="Zhang X."/>
            <person name="Sun H."/>
            <person name="Wang H."/>
        </authorList>
    </citation>
    <scope>NUCLEOTIDE SEQUENCE [LARGE SCALE GENOMIC DNA]</scope>
    <source>
        <strain evidence="8">TB1705</strain>
        <tissue evidence="8">Leaf</tissue>
    </source>
</reference>
<dbReference type="Gene3D" id="4.10.860.10">
    <property type="entry name" value="UVR domain"/>
    <property type="match status" value="1"/>
</dbReference>
<protein>
    <recommendedName>
        <fullName evidence="1">acetate--CoA ligase</fullName>
        <ecNumber evidence="1">6.2.1.1</ecNumber>
    </recommendedName>
</protein>
<dbReference type="InterPro" id="IPR001932">
    <property type="entry name" value="PPM-type_phosphatase-like_dom"/>
</dbReference>
<dbReference type="SUPFAM" id="SSF52540">
    <property type="entry name" value="P-loop containing nucleoside triphosphate hydrolases"/>
    <property type="match status" value="1"/>
</dbReference>
<dbReference type="GO" id="GO:0006085">
    <property type="term" value="P:acetyl-CoA biosynthetic process"/>
    <property type="evidence" value="ECO:0007669"/>
    <property type="project" value="TreeGrafter"/>
</dbReference>
<gene>
    <name evidence="8" type="ORF">GIB67_021767</name>
</gene>
<evidence type="ECO:0000259" key="7">
    <source>
        <dbReference type="Pfam" id="PF17871"/>
    </source>
</evidence>
<dbReference type="PANTHER" id="PTHR24095">
    <property type="entry name" value="ACETYL-COENZYME A SYNTHETASE"/>
    <property type="match status" value="1"/>
</dbReference>
<dbReference type="InterPro" id="IPR027417">
    <property type="entry name" value="P-loop_NTPase"/>
</dbReference>
<dbReference type="GO" id="GO:0005524">
    <property type="term" value="F:ATP binding"/>
    <property type="evidence" value="ECO:0007669"/>
    <property type="project" value="UniProtKB-KW"/>
</dbReference>
<dbReference type="Pfam" id="PF17871">
    <property type="entry name" value="AAA_lid_9"/>
    <property type="match status" value="1"/>
</dbReference>
<dbReference type="Pfam" id="PF00481">
    <property type="entry name" value="PP2C"/>
    <property type="match status" value="1"/>
</dbReference>
<evidence type="ECO:0000259" key="6">
    <source>
        <dbReference type="Pfam" id="PF00501"/>
    </source>
</evidence>
<name>A0A7J7M9L3_9MAGN</name>
<dbReference type="InterPro" id="IPR015424">
    <property type="entry name" value="PyrdxlP-dep_Trfase"/>
</dbReference>
<keyword evidence="2" id="KW-0547">Nucleotide-binding</keyword>
<feature type="coiled-coil region" evidence="4">
    <location>
        <begin position="447"/>
        <end position="474"/>
    </location>
</feature>
<organism evidence="8 9">
    <name type="scientific">Kingdonia uniflora</name>
    <dbReference type="NCBI Taxonomy" id="39325"/>
    <lineage>
        <taxon>Eukaryota</taxon>
        <taxon>Viridiplantae</taxon>
        <taxon>Streptophyta</taxon>
        <taxon>Embryophyta</taxon>
        <taxon>Tracheophyta</taxon>
        <taxon>Spermatophyta</taxon>
        <taxon>Magnoliopsida</taxon>
        <taxon>Ranunculales</taxon>
        <taxon>Circaeasteraceae</taxon>
        <taxon>Kingdonia</taxon>
    </lineage>
</organism>
<evidence type="ECO:0000313" key="8">
    <source>
        <dbReference type="EMBL" id="KAF6151581.1"/>
    </source>
</evidence>
<dbReference type="InterPro" id="IPR000873">
    <property type="entry name" value="AMP-dep_synth/lig_dom"/>
</dbReference>
<feature type="domain" description="PPM-type phosphatase" evidence="5">
    <location>
        <begin position="102"/>
        <end position="161"/>
    </location>
</feature>
<dbReference type="Gene3D" id="3.90.1150.10">
    <property type="entry name" value="Aspartate Aminotransferase, domain 1"/>
    <property type="match status" value="1"/>
</dbReference>
<dbReference type="EC" id="6.2.1.1" evidence="1"/>
<evidence type="ECO:0000313" key="9">
    <source>
        <dbReference type="Proteomes" id="UP000541444"/>
    </source>
</evidence>
<dbReference type="SUPFAM" id="SSF56801">
    <property type="entry name" value="Acetyl-CoA synthetase-like"/>
    <property type="match status" value="1"/>
</dbReference>
<dbReference type="GO" id="GO:0003987">
    <property type="term" value="F:acetate-CoA ligase activity"/>
    <property type="evidence" value="ECO:0007669"/>
    <property type="project" value="UniProtKB-EC"/>
</dbReference>
<evidence type="ECO:0000259" key="5">
    <source>
        <dbReference type="Pfam" id="PF00481"/>
    </source>
</evidence>
<dbReference type="InterPro" id="IPR042099">
    <property type="entry name" value="ANL_N_sf"/>
</dbReference>
<dbReference type="OrthoDB" id="47330at2759"/>
<dbReference type="Gene3D" id="3.40.50.12780">
    <property type="entry name" value="N-terminal domain of ligase-like"/>
    <property type="match status" value="1"/>
</dbReference>
<dbReference type="AlphaFoldDB" id="A0A7J7M9L3"/>
<dbReference type="InterPro" id="IPR036457">
    <property type="entry name" value="PPM-type-like_dom_sf"/>
</dbReference>
<evidence type="ECO:0000256" key="3">
    <source>
        <dbReference type="ARBA" id="ARBA00022840"/>
    </source>
</evidence>
<dbReference type="InterPro" id="IPR015422">
    <property type="entry name" value="PyrdxlP-dep_Trfase_small"/>
</dbReference>
<dbReference type="SUPFAM" id="SSF53383">
    <property type="entry name" value="PLP-dependent transferases"/>
    <property type="match status" value="1"/>
</dbReference>
<dbReference type="InterPro" id="IPR041546">
    <property type="entry name" value="ClpA/ClpB_AAA_lid"/>
</dbReference>
<feature type="domain" description="AMP-dependent synthetase/ligase" evidence="6">
    <location>
        <begin position="205"/>
        <end position="355"/>
    </location>
</feature>
<keyword evidence="4" id="KW-0175">Coiled coil</keyword>
<sequence>MSMGGDPNWVGKKPLRRLGGMSDALSIVLYTVIHTGCQDIILRRNAYHGHAVLKVIMKEQLQQNAFAVGSYLKECLMSLKEKYEIIGDVRGRENDGGDPLRLWVQNGMYLGMAFTRNVGDNTAEKVGVTVPELSMIQLTPNHLLLVVASDGVFEFLSSQAVKNGDIKIQWFKGGVTNICYNALDTNIQVGLGKKTTFFWEGNDLGQDASLMFNQLFNKDCQLANYLKDIGVKKGDAVVIYLPMLMELLIGMLACARIGVVHSVVFARFSSPSLSQRIVDCKSKAMITCNDVRRGSKVLNLKDIVDAALVKSTNNGVSIDVIALDINLLVSGTNHEEFEELVKKLKEEIKQHDDVILFIDKVDTLIEIVPTKWAIDGTNILRLALVGGEFQILKGHKEQYETHHMLRYTDGALVAAARLSFQYISNRSLPDKAIDLIDEAGSLVQFCNSKLCNNAKKLKKQLRQISNEKIEAVRDKGFEKVY</sequence>
<evidence type="ECO:0000256" key="4">
    <source>
        <dbReference type="SAM" id="Coils"/>
    </source>
</evidence>
<dbReference type="EMBL" id="JACGCM010001686">
    <property type="protein sequence ID" value="KAF6151581.1"/>
    <property type="molecule type" value="Genomic_DNA"/>
</dbReference>